<sequence>MKEFIALHLAALVYALPWTARGRGQVDPYIQNRPLRSLMALLCHVVIRERQGSYHYYQQGHQGNNATAATFNGPADFRLTNYFNQGEPMTQALENPKFTIGVCTLSNAKLGDMEQTFTIDFILKIKITDYSHEFELSQIVLGGDRQHLTSYIRNRALRTSFMALFQTQIAPRALPRLISTNMRRTTVSLSLAVLCHLSSAIPWSTQNQYPFAPFSLPTESVTPADRQNAVKEAFLFAWNGYKTYSWGYDENRPVSNISSNSRYGWGATIVDSLDTLWLMGLKEEFALARKHVAKIDWRNTSGKHLVGAFETNIRYIGGLLSAYDLSDDRLFLDKAVELANLLLPIFDSPTGLPYQFVDFKSGRPVKSGFPHGASILAEIGSYQLEFTHISKLTGNRTYYDKVQRINDFFDGLRGTNKYPPGLFPILVDPDNGKFTSSTCSSSGFVSPNSNSVAAFLLINYSLPRLKPKSPMAVWYIIKQYILSGETNDQLLRLSLESVQSLEKYLLSSPVNRTDLVFLAHLEDGKQRHKMDELACFAPGTLLLFARALDLESTEDVARKLVNSCFRAWIATPTGITPESWHWVDPAKAETTLPKLTEEQRQQVKEWGFYVGSPSYVLRPGKLRCDGQLDENSDVVLRYTTLSRIHFILNLTTSVSKYRNIETIESIFYFYRFTGKGVYREMGWHLFQSINKNCRARSGYSGLRDVTQFHKHHLEQNWDDTQESFFFAETLKYLYLLFSDDPKLLRLDQWVFNTEAHPLRIHPHRMGNKQV</sequence>
<comment type="similarity">
    <text evidence="3 12">Belongs to the glycosyl hydrolase 47 family.</text>
</comment>
<keyword evidence="5 12" id="KW-0378">Hydrolase</keyword>
<feature type="binding site" evidence="10">
    <location>
        <position position="753"/>
    </location>
    <ligand>
        <name>Ca(2+)</name>
        <dbReference type="ChEBI" id="CHEBI:29108"/>
    </ligand>
</feature>
<keyword evidence="7 11" id="KW-1015">Disulfide bond</keyword>
<keyword evidence="12" id="KW-0326">Glycosidase</keyword>
<dbReference type="Pfam" id="PF01532">
    <property type="entry name" value="Glyco_hydro_47"/>
    <property type="match status" value="1"/>
</dbReference>
<evidence type="ECO:0000256" key="12">
    <source>
        <dbReference type="RuleBase" id="RU361193"/>
    </source>
</evidence>
<dbReference type="EC" id="3.2.1.-" evidence="12"/>
<dbReference type="PANTHER" id="PTHR11742">
    <property type="entry name" value="MANNOSYL-OLIGOSACCHARIDE ALPHA-1,2-MANNOSIDASE-RELATED"/>
    <property type="match status" value="1"/>
</dbReference>
<accession>A0A433D6D1</accession>
<keyword evidence="4 10" id="KW-0479">Metal-binding</keyword>
<dbReference type="OrthoDB" id="8118055at2759"/>
<evidence type="ECO:0000256" key="4">
    <source>
        <dbReference type="ARBA" id="ARBA00022723"/>
    </source>
</evidence>
<dbReference type="InterPro" id="IPR012341">
    <property type="entry name" value="6hp_glycosidase-like_sf"/>
</dbReference>
<protein>
    <recommendedName>
        <fullName evidence="12">alpha-1,2-Mannosidase</fullName>
        <ecNumber evidence="12">3.2.1.-</ecNumber>
    </recommendedName>
</protein>
<evidence type="ECO:0000313" key="15">
    <source>
        <dbReference type="Proteomes" id="UP000268093"/>
    </source>
</evidence>
<dbReference type="Gene3D" id="1.50.10.10">
    <property type="match status" value="2"/>
</dbReference>
<evidence type="ECO:0000256" key="3">
    <source>
        <dbReference type="ARBA" id="ARBA00007658"/>
    </source>
</evidence>
<feature type="disulfide bond" evidence="11">
    <location>
        <begin position="535"/>
        <end position="564"/>
    </location>
</feature>
<feature type="signal peptide" evidence="13">
    <location>
        <begin position="1"/>
        <end position="15"/>
    </location>
</feature>
<dbReference type="GO" id="GO:0005975">
    <property type="term" value="P:carbohydrate metabolic process"/>
    <property type="evidence" value="ECO:0007669"/>
    <property type="project" value="InterPro"/>
</dbReference>
<evidence type="ECO:0000256" key="9">
    <source>
        <dbReference type="ARBA" id="ARBA00048605"/>
    </source>
</evidence>
<dbReference type="PRINTS" id="PR00747">
    <property type="entry name" value="GLYHDRLASE47"/>
</dbReference>
<comment type="cofactor">
    <cofactor evidence="1 10">
        <name>Ca(2+)</name>
        <dbReference type="ChEBI" id="CHEBI:29108"/>
    </cofactor>
</comment>
<evidence type="ECO:0000256" key="11">
    <source>
        <dbReference type="PIRSR" id="PIRSR601382-3"/>
    </source>
</evidence>
<dbReference type="GO" id="GO:0036503">
    <property type="term" value="P:ERAD pathway"/>
    <property type="evidence" value="ECO:0007669"/>
    <property type="project" value="UniProtKB-ARBA"/>
</dbReference>
<organism evidence="14 15">
    <name type="scientific">Jimgerdemannia flammicorona</name>
    <dbReference type="NCBI Taxonomy" id="994334"/>
    <lineage>
        <taxon>Eukaryota</taxon>
        <taxon>Fungi</taxon>
        <taxon>Fungi incertae sedis</taxon>
        <taxon>Mucoromycota</taxon>
        <taxon>Mucoromycotina</taxon>
        <taxon>Endogonomycetes</taxon>
        <taxon>Endogonales</taxon>
        <taxon>Endogonaceae</taxon>
        <taxon>Jimgerdemannia</taxon>
    </lineage>
</organism>
<reference evidence="14 15" key="1">
    <citation type="journal article" date="2018" name="New Phytol.">
        <title>Phylogenomics of Endogonaceae and evolution of mycorrhizas within Mucoromycota.</title>
        <authorList>
            <person name="Chang Y."/>
            <person name="Desiro A."/>
            <person name="Na H."/>
            <person name="Sandor L."/>
            <person name="Lipzen A."/>
            <person name="Clum A."/>
            <person name="Barry K."/>
            <person name="Grigoriev I.V."/>
            <person name="Martin F.M."/>
            <person name="Stajich J.E."/>
            <person name="Smith M.E."/>
            <person name="Bonito G."/>
            <person name="Spatafora J.W."/>
        </authorList>
    </citation>
    <scope>NUCLEOTIDE SEQUENCE [LARGE SCALE GENOMIC DNA]</scope>
    <source>
        <strain evidence="14 15">GMNB39</strain>
    </source>
</reference>
<evidence type="ECO:0000313" key="14">
    <source>
        <dbReference type="EMBL" id="RUP46406.1"/>
    </source>
</evidence>
<keyword evidence="15" id="KW-1185">Reference proteome</keyword>
<evidence type="ECO:0000256" key="8">
    <source>
        <dbReference type="ARBA" id="ARBA00047669"/>
    </source>
</evidence>
<proteinExistence type="inferred from homology"/>
<evidence type="ECO:0000256" key="2">
    <source>
        <dbReference type="ARBA" id="ARBA00004922"/>
    </source>
</evidence>
<gene>
    <name evidence="14" type="ORF">BC936DRAFT_146998</name>
</gene>
<keyword evidence="13" id="KW-0732">Signal</keyword>
<dbReference type="PANTHER" id="PTHR11742:SF55">
    <property type="entry name" value="ENDOPLASMIC RETICULUM MANNOSYL-OLIGOSACCHARIDE 1,2-ALPHA-MANNOSIDASE"/>
    <property type="match status" value="1"/>
</dbReference>
<feature type="chain" id="PRO_5019233273" description="alpha-1,2-Mannosidase" evidence="13">
    <location>
        <begin position="16"/>
        <end position="770"/>
    </location>
</feature>
<dbReference type="Proteomes" id="UP000268093">
    <property type="component" value="Unassembled WGS sequence"/>
</dbReference>
<keyword evidence="6 10" id="KW-0106">Calcium</keyword>
<dbReference type="InterPro" id="IPR036026">
    <property type="entry name" value="Seven-hairpin_glycosidases"/>
</dbReference>
<evidence type="ECO:0000256" key="13">
    <source>
        <dbReference type="SAM" id="SignalP"/>
    </source>
</evidence>
<comment type="catalytic activity">
    <reaction evidence="8">
        <text>N(4)-(alpha-D-Man-(1-&gt;2)-alpha-D-Man-(1-&gt;2)-alpha-D-Man-(1-&gt;3)-[alpha-D-Man-(1-&gt;3)-[alpha-D-Man-(1-&gt;2)-alpha-D-Man-(1-&gt;6)]-alpha-D-Man-(1-&gt;6)]-beta-D-Man-(1-&gt;4)-beta-D-GlcNAc-(1-&gt;4)-beta-D-GlcNAc)-L-asparaginyl-[protein] (N-glucan mannose isomer 8A1,2,3B1,3) + 3 H2O = N(4)-(alpha-D-Man-(1-&gt;3)-[alpha-D-Man-(1-&gt;3)-[alpha-D-Man-(1-&gt;6)]-alpha-D-Man-(1-&gt;6)]-beta-D-Man-(1-&gt;4)-beta-D-GlcNAc-(1-&gt;4)-beta-D-GlcNAc)-L-asparaginyl-[protein] (N-glucan mannose isomer 5A1,2) + 3 beta-D-mannose</text>
        <dbReference type="Rhea" id="RHEA:56028"/>
        <dbReference type="Rhea" id="RHEA-COMP:14358"/>
        <dbReference type="Rhea" id="RHEA-COMP:14367"/>
        <dbReference type="ChEBI" id="CHEBI:15377"/>
        <dbReference type="ChEBI" id="CHEBI:28563"/>
        <dbReference type="ChEBI" id="CHEBI:59087"/>
        <dbReference type="ChEBI" id="CHEBI:60628"/>
        <dbReference type="EC" id="3.2.1.113"/>
    </reaction>
</comment>
<dbReference type="InterPro" id="IPR050749">
    <property type="entry name" value="Glycosyl_Hydrolase_47"/>
</dbReference>
<evidence type="ECO:0000256" key="10">
    <source>
        <dbReference type="PIRSR" id="PIRSR601382-2"/>
    </source>
</evidence>
<dbReference type="GO" id="GO:0016020">
    <property type="term" value="C:membrane"/>
    <property type="evidence" value="ECO:0007669"/>
    <property type="project" value="InterPro"/>
</dbReference>
<comment type="catalytic activity">
    <reaction evidence="9">
        <text>N(4)-(alpha-D-Man-(1-&gt;2)-alpha-D-Man-(1-&gt;2)-alpha-D-Man-(1-&gt;3)-[alpha-D-Man-(1-&gt;2)-alpha-D-Man-(1-&gt;3)-[alpha-D-Man-(1-&gt;2)-alpha-D-Man-(1-&gt;6)]-alpha-D-Man-(1-&gt;6)]-beta-D-Man-(1-&gt;4)-beta-D-GlcNAc-(1-&gt;4)-beta-D-GlcNAc)-L-asparaginyl-[protein] (N-glucan mannose isomer 9A1,2,3B1,2,3) + 4 H2O = N(4)-(alpha-D-Man-(1-&gt;3)-[alpha-D-Man-(1-&gt;3)-[alpha-D-Man-(1-&gt;6)]-alpha-D-Man-(1-&gt;6)]-beta-D-Man-(1-&gt;4)-beta-D-GlcNAc-(1-&gt;4)-beta-D-GlcNAc)-L-asparaginyl-[protein] (N-glucan mannose isomer 5A1,2) + 4 beta-D-mannose</text>
        <dbReference type="Rhea" id="RHEA:56008"/>
        <dbReference type="Rhea" id="RHEA-COMP:14356"/>
        <dbReference type="Rhea" id="RHEA-COMP:14367"/>
        <dbReference type="ChEBI" id="CHEBI:15377"/>
        <dbReference type="ChEBI" id="CHEBI:28563"/>
        <dbReference type="ChEBI" id="CHEBI:59087"/>
        <dbReference type="ChEBI" id="CHEBI:139493"/>
        <dbReference type="EC" id="3.2.1.113"/>
    </reaction>
</comment>
<comment type="caution">
    <text evidence="14">The sequence shown here is derived from an EMBL/GenBank/DDBJ whole genome shotgun (WGS) entry which is preliminary data.</text>
</comment>
<dbReference type="GO" id="GO:0005783">
    <property type="term" value="C:endoplasmic reticulum"/>
    <property type="evidence" value="ECO:0007669"/>
    <property type="project" value="TreeGrafter"/>
</dbReference>
<evidence type="ECO:0000256" key="1">
    <source>
        <dbReference type="ARBA" id="ARBA00001913"/>
    </source>
</evidence>
<dbReference type="AlphaFoldDB" id="A0A433D6D1"/>
<dbReference type="InterPro" id="IPR001382">
    <property type="entry name" value="Glyco_hydro_47"/>
</dbReference>
<comment type="pathway">
    <text evidence="2">Protein modification; protein glycosylation.</text>
</comment>
<name>A0A433D6D1_9FUNG</name>
<evidence type="ECO:0000256" key="6">
    <source>
        <dbReference type="ARBA" id="ARBA00022837"/>
    </source>
</evidence>
<dbReference type="GO" id="GO:0005509">
    <property type="term" value="F:calcium ion binding"/>
    <property type="evidence" value="ECO:0007669"/>
    <property type="project" value="InterPro"/>
</dbReference>
<dbReference type="SUPFAM" id="SSF48225">
    <property type="entry name" value="Seven-hairpin glycosidases"/>
    <property type="match status" value="1"/>
</dbReference>
<dbReference type="GO" id="GO:0004571">
    <property type="term" value="F:mannosyl-oligosaccharide 1,2-alpha-mannosidase activity"/>
    <property type="evidence" value="ECO:0007669"/>
    <property type="project" value="UniProtKB-EC"/>
</dbReference>
<evidence type="ECO:0000256" key="7">
    <source>
        <dbReference type="ARBA" id="ARBA00023157"/>
    </source>
</evidence>
<dbReference type="EMBL" id="RBNI01005902">
    <property type="protein sequence ID" value="RUP46406.1"/>
    <property type="molecule type" value="Genomic_DNA"/>
</dbReference>
<evidence type="ECO:0000256" key="5">
    <source>
        <dbReference type="ARBA" id="ARBA00022801"/>
    </source>
</evidence>